<proteinExistence type="predicted"/>
<dbReference type="PROSITE" id="PS51840">
    <property type="entry name" value="C2_NT"/>
    <property type="match status" value="1"/>
</dbReference>
<gene>
    <name evidence="3" type="ORF">DFH08DRAFT_859474</name>
</gene>
<dbReference type="Pfam" id="PF10358">
    <property type="entry name" value="NT-C2"/>
    <property type="match status" value="1"/>
</dbReference>
<dbReference type="PANTHER" id="PTHR21456:SF1">
    <property type="entry name" value="C2 NT-TYPE DOMAIN-CONTAINING PROTEIN"/>
    <property type="match status" value="1"/>
</dbReference>
<organism evidence="3 4">
    <name type="scientific">Mycena albidolilacea</name>
    <dbReference type="NCBI Taxonomy" id="1033008"/>
    <lineage>
        <taxon>Eukaryota</taxon>
        <taxon>Fungi</taxon>
        <taxon>Dikarya</taxon>
        <taxon>Basidiomycota</taxon>
        <taxon>Agaricomycotina</taxon>
        <taxon>Agaricomycetes</taxon>
        <taxon>Agaricomycetidae</taxon>
        <taxon>Agaricales</taxon>
        <taxon>Marasmiineae</taxon>
        <taxon>Mycenaceae</taxon>
        <taxon>Mycena</taxon>
    </lineage>
</organism>
<dbReference type="PANTHER" id="PTHR21456">
    <property type="entry name" value="FAMILY WITH SEQUENCE SIMILARITY 102"/>
    <property type="match status" value="1"/>
</dbReference>
<dbReference type="AlphaFoldDB" id="A0AAD7A9I9"/>
<evidence type="ECO:0000259" key="2">
    <source>
        <dbReference type="PROSITE" id="PS51840"/>
    </source>
</evidence>
<evidence type="ECO:0000256" key="1">
    <source>
        <dbReference type="SAM" id="MobiDB-lite"/>
    </source>
</evidence>
<feature type="compositionally biased region" description="Basic residues" evidence="1">
    <location>
        <begin position="449"/>
        <end position="465"/>
    </location>
</feature>
<feature type="compositionally biased region" description="Low complexity" evidence="1">
    <location>
        <begin position="356"/>
        <end position="392"/>
    </location>
</feature>
<feature type="compositionally biased region" description="Low complexity" evidence="1">
    <location>
        <begin position="421"/>
        <end position="434"/>
    </location>
</feature>
<name>A0AAD7A9I9_9AGAR</name>
<dbReference type="InterPro" id="IPR019448">
    <property type="entry name" value="NT-C2"/>
</dbReference>
<feature type="compositionally biased region" description="Polar residues" evidence="1">
    <location>
        <begin position="402"/>
        <end position="416"/>
    </location>
</feature>
<dbReference type="Proteomes" id="UP001218218">
    <property type="component" value="Unassembled WGS sequence"/>
</dbReference>
<feature type="compositionally biased region" description="Polar residues" evidence="1">
    <location>
        <begin position="83"/>
        <end position="119"/>
    </location>
</feature>
<accession>A0AAD7A9I9</accession>
<dbReference type="EMBL" id="JARIHO010000012">
    <property type="protein sequence ID" value="KAJ7352628.1"/>
    <property type="molecule type" value="Genomic_DNA"/>
</dbReference>
<keyword evidence="4" id="KW-1185">Reference proteome</keyword>
<protein>
    <submittedName>
        <fullName evidence="3">N-terminal C2 in EEIG1 and EHBP1 proteins-domain-containing protein</fullName>
    </submittedName>
</protein>
<reference evidence="3" key="1">
    <citation type="submission" date="2023-03" db="EMBL/GenBank/DDBJ databases">
        <title>Massive genome expansion in bonnet fungi (Mycena s.s.) driven by repeated elements and novel gene families across ecological guilds.</title>
        <authorList>
            <consortium name="Lawrence Berkeley National Laboratory"/>
            <person name="Harder C.B."/>
            <person name="Miyauchi S."/>
            <person name="Viragh M."/>
            <person name="Kuo A."/>
            <person name="Thoen E."/>
            <person name="Andreopoulos B."/>
            <person name="Lu D."/>
            <person name="Skrede I."/>
            <person name="Drula E."/>
            <person name="Henrissat B."/>
            <person name="Morin E."/>
            <person name="Kohler A."/>
            <person name="Barry K."/>
            <person name="LaButti K."/>
            <person name="Morin E."/>
            <person name="Salamov A."/>
            <person name="Lipzen A."/>
            <person name="Mereny Z."/>
            <person name="Hegedus B."/>
            <person name="Baldrian P."/>
            <person name="Stursova M."/>
            <person name="Weitz H."/>
            <person name="Taylor A."/>
            <person name="Grigoriev I.V."/>
            <person name="Nagy L.G."/>
            <person name="Martin F."/>
            <person name="Kauserud H."/>
        </authorList>
    </citation>
    <scope>NUCLEOTIDE SEQUENCE</scope>
    <source>
        <strain evidence="3">CBHHK002</strain>
    </source>
</reference>
<evidence type="ECO:0000313" key="4">
    <source>
        <dbReference type="Proteomes" id="UP001218218"/>
    </source>
</evidence>
<feature type="region of interest" description="Disordered" evidence="1">
    <location>
        <begin position="60"/>
        <end position="123"/>
    </location>
</feature>
<evidence type="ECO:0000313" key="3">
    <source>
        <dbReference type="EMBL" id="KAJ7352628.1"/>
    </source>
</evidence>
<dbReference type="InterPro" id="IPR039931">
    <property type="entry name" value="EEIG1/2-like"/>
</dbReference>
<feature type="domain" description="C2 NT-type" evidence="2">
    <location>
        <begin position="20"/>
        <end position="225"/>
    </location>
</feature>
<comment type="caution">
    <text evidence="3">The sequence shown here is derived from an EMBL/GenBank/DDBJ whole genome shotgun (WGS) entry which is preliminary data.</text>
</comment>
<feature type="region of interest" description="Disordered" evidence="1">
    <location>
        <begin position="356"/>
        <end position="473"/>
    </location>
</feature>
<sequence length="473" mass="50702">MTNHNGDVPAPQPTGLRAQLHHLLPRHALFHVRITINQLASVPLVHGEFGVRWKFKNTQKVKGKGKAKAAPEPEHDDGDSLGSADTSIEEPQSLQIPSHPSASSSTMGADAQTNTSRAGQTGWLPLKDHSVTWDQPLSAVVQMSIERDTHRLLPHPFKLIVLQRVIAHDPDAPHNPRLGTVEIDLAEYVDSVPPTSPSKGVVTRRYLLRDSKTNATLRLSIRVEPVGTPTPFTAPPLPNGEILAGVATLLSTHDDVYRTRPRALDLYAPVESSLQSSKASIKSAKSNGTSEIQSFDIRALPRAYGPRPTESLIEALFNPAPVRDERLVGPFTKLVSTESGSVTSFPSSPLSNLYSTSFTSTTTSSRPSTSASASSRSIAVSAENSSPSSAPVSSPPSLAPSTNGSLAPSNKTSASGHNPRPSISASISPSFVIPQRTDSPTPSADGRSHHWWRRNRDRSRSRSRARTGAVTVA</sequence>